<evidence type="ECO:0000313" key="12">
    <source>
        <dbReference type="Proteomes" id="UP001206595"/>
    </source>
</evidence>
<evidence type="ECO:0000259" key="10">
    <source>
        <dbReference type="PROSITE" id="PS50192"/>
    </source>
</evidence>
<dbReference type="GO" id="GO:0016236">
    <property type="term" value="P:macroautophagy"/>
    <property type="evidence" value="ECO:0007669"/>
    <property type="project" value="TreeGrafter"/>
</dbReference>
<dbReference type="AlphaFoldDB" id="A0AAD5E6I2"/>
<dbReference type="RefSeq" id="XP_051442239.1">
    <property type="nucleotide sequence ID" value="XM_051590948.1"/>
</dbReference>
<accession>A0AAD5E6I2</accession>
<dbReference type="GO" id="GO:0005789">
    <property type="term" value="C:endoplasmic reticulum membrane"/>
    <property type="evidence" value="ECO:0007669"/>
    <property type="project" value="TreeGrafter"/>
</dbReference>
<evidence type="ECO:0000256" key="5">
    <source>
        <dbReference type="ARBA" id="ARBA00022927"/>
    </source>
</evidence>
<keyword evidence="8" id="KW-0472">Membrane</keyword>
<dbReference type="GO" id="GO:0000149">
    <property type="term" value="F:SNARE binding"/>
    <property type="evidence" value="ECO:0007669"/>
    <property type="project" value="TreeGrafter"/>
</dbReference>
<dbReference type="Gene3D" id="1.20.5.110">
    <property type="match status" value="1"/>
</dbReference>
<proteinExistence type="inferred from homology"/>
<dbReference type="SUPFAM" id="SSF58038">
    <property type="entry name" value="SNARE fusion complex"/>
    <property type="match status" value="1"/>
</dbReference>
<evidence type="ECO:0000313" key="11">
    <source>
        <dbReference type="EMBL" id="KAI8577235.1"/>
    </source>
</evidence>
<keyword evidence="3" id="KW-0813">Transport</keyword>
<name>A0AAD5E6I2_UMBRA</name>
<dbReference type="FunFam" id="1.20.5.110:FF:000002">
    <property type="entry name" value="Vesicle transport through interaction with t-SNAREsB"/>
    <property type="match status" value="1"/>
</dbReference>
<evidence type="ECO:0000256" key="2">
    <source>
        <dbReference type="ARBA" id="ARBA00006108"/>
    </source>
</evidence>
<evidence type="ECO:0000256" key="4">
    <source>
        <dbReference type="ARBA" id="ARBA00022692"/>
    </source>
</evidence>
<evidence type="ECO:0000256" key="8">
    <source>
        <dbReference type="ARBA" id="ARBA00023136"/>
    </source>
</evidence>
<keyword evidence="12" id="KW-1185">Reference proteome</keyword>
<gene>
    <name evidence="11" type="ORF">K450DRAFT_252867</name>
</gene>
<evidence type="ECO:0000256" key="1">
    <source>
        <dbReference type="ARBA" id="ARBA00004211"/>
    </source>
</evidence>
<dbReference type="CDD" id="cd15862">
    <property type="entry name" value="SNARE_Vti1"/>
    <property type="match status" value="1"/>
</dbReference>
<feature type="coiled-coil region" evidence="9">
    <location>
        <begin position="92"/>
        <end position="122"/>
    </location>
</feature>
<comment type="subcellular location">
    <subcellularLocation>
        <location evidence="1">Membrane</location>
        <topology evidence="1">Single-pass type IV membrane protein</topology>
    </subcellularLocation>
</comment>
<evidence type="ECO:0000256" key="9">
    <source>
        <dbReference type="SAM" id="Coils"/>
    </source>
</evidence>
<dbReference type="GO" id="GO:0015031">
    <property type="term" value="P:protein transport"/>
    <property type="evidence" value="ECO:0007669"/>
    <property type="project" value="UniProtKB-KW"/>
</dbReference>
<reference evidence="11" key="2">
    <citation type="journal article" date="2022" name="Proc. Natl. Acad. Sci. U.S.A.">
        <title>Diploid-dominant life cycles characterize the early evolution of Fungi.</title>
        <authorList>
            <person name="Amses K.R."/>
            <person name="Simmons D.R."/>
            <person name="Longcore J.E."/>
            <person name="Mondo S.J."/>
            <person name="Seto K."/>
            <person name="Jeronimo G.H."/>
            <person name="Bonds A.E."/>
            <person name="Quandt C.A."/>
            <person name="Davis W.J."/>
            <person name="Chang Y."/>
            <person name="Federici B.A."/>
            <person name="Kuo A."/>
            <person name="LaButti K."/>
            <person name="Pangilinan J."/>
            <person name="Andreopoulos W."/>
            <person name="Tritt A."/>
            <person name="Riley R."/>
            <person name="Hundley H."/>
            <person name="Johnson J."/>
            <person name="Lipzen A."/>
            <person name="Barry K."/>
            <person name="Lang B.F."/>
            <person name="Cuomo C.A."/>
            <person name="Buchler N.E."/>
            <person name="Grigoriev I.V."/>
            <person name="Spatafora J.W."/>
            <person name="Stajich J.E."/>
            <person name="James T.Y."/>
        </authorList>
    </citation>
    <scope>NUCLEOTIDE SEQUENCE</scope>
    <source>
        <strain evidence="11">AG</strain>
    </source>
</reference>
<dbReference type="GO" id="GO:0048280">
    <property type="term" value="P:vesicle fusion with Golgi apparatus"/>
    <property type="evidence" value="ECO:0007669"/>
    <property type="project" value="TreeGrafter"/>
</dbReference>
<dbReference type="GO" id="GO:0005794">
    <property type="term" value="C:Golgi apparatus"/>
    <property type="evidence" value="ECO:0007669"/>
    <property type="project" value="TreeGrafter"/>
</dbReference>
<dbReference type="GeneID" id="75916291"/>
<dbReference type="PROSITE" id="PS50192">
    <property type="entry name" value="T_SNARE"/>
    <property type="match status" value="1"/>
</dbReference>
<dbReference type="GO" id="GO:0006896">
    <property type="term" value="P:Golgi to vacuole transport"/>
    <property type="evidence" value="ECO:0007669"/>
    <property type="project" value="TreeGrafter"/>
</dbReference>
<reference evidence="11" key="1">
    <citation type="submission" date="2021-06" db="EMBL/GenBank/DDBJ databases">
        <authorList>
            <consortium name="DOE Joint Genome Institute"/>
            <person name="Mondo S.J."/>
            <person name="Amses K.R."/>
            <person name="Simmons D.R."/>
            <person name="Longcore J.E."/>
            <person name="Seto K."/>
            <person name="Alves G.H."/>
            <person name="Bonds A.E."/>
            <person name="Quandt C.A."/>
            <person name="Davis W.J."/>
            <person name="Chang Y."/>
            <person name="Letcher P.M."/>
            <person name="Powell M.J."/>
            <person name="Kuo A."/>
            <person name="Labutti K."/>
            <person name="Pangilinan J."/>
            <person name="Andreopoulos W."/>
            <person name="Tritt A."/>
            <person name="Riley R."/>
            <person name="Hundley H."/>
            <person name="Johnson J."/>
            <person name="Lipzen A."/>
            <person name="Barry K."/>
            <person name="Berbee M.L."/>
            <person name="Buchler N.E."/>
            <person name="Grigoriev I.V."/>
            <person name="Spatafora J.W."/>
            <person name="Stajich J.E."/>
            <person name="James T.Y."/>
        </authorList>
    </citation>
    <scope>NUCLEOTIDE SEQUENCE</scope>
    <source>
        <strain evidence="11">AG</strain>
    </source>
</reference>
<dbReference type="EMBL" id="MU620943">
    <property type="protein sequence ID" value="KAI8577235.1"/>
    <property type="molecule type" value="Genomic_DNA"/>
</dbReference>
<keyword evidence="7 9" id="KW-0175">Coiled coil</keyword>
<comment type="similarity">
    <text evidence="2">Belongs to the VTI1 family.</text>
</comment>
<organism evidence="11 12">
    <name type="scientific">Umbelopsis ramanniana AG</name>
    <dbReference type="NCBI Taxonomy" id="1314678"/>
    <lineage>
        <taxon>Eukaryota</taxon>
        <taxon>Fungi</taxon>
        <taxon>Fungi incertae sedis</taxon>
        <taxon>Mucoromycota</taxon>
        <taxon>Mucoromycotina</taxon>
        <taxon>Umbelopsidomycetes</taxon>
        <taxon>Umbelopsidales</taxon>
        <taxon>Umbelopsidaceae</taxon>
        <taxon>Umbelopsis</taxon>
    </lineage>
</organism>
<evidence type="ECO:0000256" key="7">
    <source>
        <dbReference type="ARBA" id="ARBA00023054"/>
    </source>
</evidence>
<keyword evidence="4" id="KW-0812">Transmembrane</keyword>
<dbReference type="GO" id="GO:0042147">
    <property type="term" value="P:retrograde transport, endosome to Golgi"/>
    <property type="evidence" value="ECO:0007669"/>
    <property type="project" value="TreeGrafter"/>
</dbReference>
<dbReference type="InterPro" id="IPR000727">
    <property type="entry name" value="T_SNARE_dom"/>
</dbReference>
<evidence type="ECO:0000256" key="6">
    <source>
        <dbReference type="ARBA" id="ARBA00022989"/>
    </source>
</evidence>
<dbReference type="GO" id="GO:0005829">
    <property type="term" value="C:cytosol"/>
    <property type="evidence" value="ECO:0007669"/>
    <property type="project" value="GOC"/>
</dbReference>
<keyword evidence="6" id="KW-1133">Transmembrane helix</keyword>
<keyword evidence="5" id="KW-0653">Protein transport</keyword>
<dbReference type="Pfam" id="PF12352">
    <property type="entry name" value="V-SNARE_C"/>
    <property type="match status" value="1"/>
</dbReference>
<dbReference type="GO" id="GO:0005484">
    <property type="term" value="F:SNAP receptor activity"/>
    <property type="evidence" value="ECO:0007669"/>
    <property type="project" value="TreeGrafter"/>
</dbReference>
<comment type="caution">
    <text evidence="11">The sequence shown here is derived from an EMBL/GenBank/DDBJ whole genome shotgun (WGS) entry which is preliminary data.</text>
</comment>
<dbReference type="GO" id="GO:0006891">
    <property type="term" value="P:intra-Golgi vesicle-mediated transport"/>
    <property type="evidence" value="ECO:0007669"/>
    <property type="project" value="TreeGrafter"/>
</dbReference>
<evidence type="ECO:0000256" key="3">
    <source>
        <dbReference type="ARBA" id="ARBA00022448"/>
    </source>
</evidence>
<dbReference type="GO" id="GO:0031201">
    <property type="term" value="C:SNARE complex"/>
    <property type="evidence" value="ECO:0007669"/>
    <property type="project" value="TreeGrafter"/>
</dbReference>
<sequence>MQLSYAQELLNQLEFLLDDSLPSEYVVEKANARGYRQRLSELNGNHKVKAEGASSRRDQLLVQANRIQESSNRLNNIQRMALENEKIGGDVLTTLRGQRETLERSRDEMTDAEDNVNRSNKTLKSMASWWPF</sequence>
<dbReference type="PANTHER" id="PTHR21230">
    <property type="entry name" value="VESICLE TRANSPORT V-SNARE PROTEIN VTI1-RELATED"/>
    <property type="match status" value="1"/>
</dbReference>
<feature type="domain" description="T-SNARE coiled-coil homology" evidence="10">
    <location>
        <begin position="64"/>
        <end position="126"/>
    </location>
</feature>
<dbReference type="SMART" id="SM00397">
    <property type="entry name" value="t_SNARE"/>
    <property type="match status" value="1"/>
</dbReference>
<dbReference type="GO" id="GO:0031902">
    <property type="term" value="C:late endosome membrane"/>
    <property type="evidence" value="ECO:0007669"/>
    <property type="project" value="TreeGrafter"/>
</dbReference>
<dbReference type="Proteomes" id="UP001206595">
    <property type="component" value="Unassembled WGS sequence"/>
</dbReference>
<dbReference type="GO" id="GO:0012507">
    <property type="term" value="C:ER to Golgi transport vesicle membrane"/>
    <property type="evidence" value="ECO:0007669"/>
    <property type="project" value="TreeGrafter"/>
</dbReference>
<protein>
    <recommendedName>
        <fullName evidence="10">t-SNARE coiled-coil homology domain-containing protein</fullName>
    </recommendedName>
</protein>
<dbReference type="PANTHER" id="PTHR21230:SF26">
    <property type="entry name" value="VESICLE TRANSPORT THROUGH INTERACTION WITH T-SNARES HOMOLOG 1A"/>
    <property type="match status" value="1"/>
</dbReference>